<evidence type="ECO:0000313" key="3">
    <source>
        <dbReference type="Proteomes" id="UP000638014"/>
    </source>
</evidence>
<reference evidence="2" key="1">
    <citation type="submission" date="2020-09" db="EMBL/GenBank/DDBJ databases">
        <title>A novel bacterium of genus Neiella, isolated from South China Sea.</title>
        <authorList>
            <person name="Huang H."/>
            <person name="Mo K."/>
            <person name="Hu Y."/>
        </authorList>
    </citation>
    <scope>NUCLEOTIDE SEQUENCE</scope>
    <source>
        <strain evidence="2">HB171785</strain>
    </source>
</reference>
<dbReference type="EMBL" id="JACXAF010000022">
    <property type="protein sequence ID" value="MBD1390735.1"/>
    <property type="molecule type" value="Genomic_DNA"/>
</dbReference>
<protein>
    <submittedName>
        <fullName evidence="2">DUF2271 domain-containing protein</fullName>
    </submittedName>
</protein>
<dbReference type="RefSeq" id="WP_191145800.1">
    <property type="nucleotide sequence ID" value="NZ_JACXAF010000022.1"/>
</dbReference>
<dbReference type="Pfam" id="PF10029">
    <property type="entry name" value="DUF2271"/>
    <property type="match status" value="1"/>
</dbReference>
<evidence type="ECO:0000313" key="2">
    <source>
        <dbReference type="EMBL" id="MBD1390735.1"/>
    </source>
</evidence>
<evidence type="ECO:0000256" key="1">
    <source>
        <dbReference type="SAM" id="SignalP"/>
    </source>
</evidence>
<organism evidence="2 3">
    <name type="scientific">Neiella litorisoli</name>
    <dbReference type="NCBI Taxonomy" id="2771431"/>
    <lineage>
        <taxon>Bacteria</taxon>
        <taxon>Pseudomonadati</taxon>
        <taxon>Pseudomonadota</taxon>
        <taxon>Gammaproteobacteria</taxon>
        <taxon>Alteromonadales</taxon>
        <taxon>Echinimonadaceae</taxon>
        <taxon>Neiella</taxon>
    </lineage>
</organism>
<name>A0A8J6UMF6_9GAMM</name>
<dbReference type="PIRSF" id="PIRSF014995">
    <property type="entry name" value="UCP014995"/>
    <property type="match status" value="1"/>
</dbReference>
<dbReference type="Gene3D" id="2.60.40.4070">
    <property type="match status" value="1"/>
</dbReference>
<dbReference type="Proteomes" id="UP000638014">
    <property type="component" value="Unassembled WGS sequence"/>
</dbReference>
<proteinExistence type="predicted"/>
<gene>
    <name evidence="2" type="ORF">IC617_14990</name>
</gene>
<feature type="chain" id="PRO_5035299476" evidence="1">
    <location>
        <begin position="22"/>
        <end position="164"/>
    </location>
</feature>
<comment type="caution">
    <text evidence="2">The sequence shown here is derived from an EMBL/GenBank/DDBJ whole genome shotgun (WGS) entry which is preliminary data.</text>
</comment>
<dbReference type="InterPro" id="IPR014469">
    <property type="entry name" value="DUF2271"/>
</dbReference>
<keyword evidence="3" id="KW-1185">Reference proteome</keyword>
<feature type="signal peptide" evidence="1">
    <location>
        <begin position="1"/>
        <end position="21"/>
    </location>
</feature>
<dbReference type="AlphaFoldDB" id="A0A8J6UMF6"/>
<accession>A0A8J6UMF6</accession>
<sequence>MKNLIHPLFIVLLAVIPSVSAETLYVDIEVPDINANPYHRPYVAVWVETPERKGVHTLAFWAEQADWYKDLRQWWRKIGRKNSPNYDGVSGATRKPGSYQLSWDGLAADGIPVQPGDYILHLESVREQGSREYLRQAIVLGKQQPQHYQLQGSAELGLISISIK</sequence>
<keyword evidence="1" id="KW-0732">Signal</keyword>